<dbReference type="EMBL" id="CAXLJM020000123">
    <property type="protein sequence ID" value="CAL8138420.1"/>
    <property type="molecule type" value="Genomic_DNA"/>
</dbReference>
<comment type="caution">
    <text evidence="1">The sequence shown here is derived from an EMBL/GenBank/DDBJ whole genome shotgun (WGS) entry which is preliminary data.</text>
</comment>
<keyword evidence="2" id="KW-1185">Reference proteome</keyword>
<proteinExistence type="predicted"/>
<dbReference type="Proteomes" id="UP001642540">
    <property type="component" value="Unassembled WGS sequence"/>
</dbReference>
<evidence type="ECO:0000313" key="2">
    <source>
        <dbReference type="Proteomes" id="UP001642540"/>
    </source>
</evidence>
<sequence>MESSSNNFTTDLTSDQQLDNKNPMLNHVIIKKIFDLIPFKLEEFKNFRLVSHEWNNCAVKFLHKNTWLKLNKRDETHTTLMDLISHSLKKSHELNPLFNETLGFKKYLIRMQMFWSMDTHLCLLNFWKKFGPLMTHLEISDTHMFPKDLVRIMLELTPNLQVFIFKNNGFFLDQTKISSNAGNVLVWDEGFRPQQSSINKNLTHLTIMNVDIEREGFIFNWIDIICHFPNMKNLTLGIYSRSNDLALIFLEEFLQAVILVRQNCGQHYLAELEHLDIMEIPESFLYQLPLNILLLLRKLAFPLSTLALDIGTRHNRVDRLALKNTLELHSASLQNLTLYQDLGIEPSSLYFQLPHLTQLILLEFVPKTLYFLEGLPMLKTCVILDGYSSVGVSNMKMDWSATFGDRKYRVRHTANRLFYSRENTNFSCRNFGGVILANLETLVVGTQVVDGTEMKNLAKLMPNIKTLQMGMGNAGFRMVCNYWTKMEHLHVEPMDINENGIFGVVNGERYRLPSIKDLKSLKTISLGNSSEQLRGLNPNLGDGDVAAAVHLPNLEAALSGTDVKVYRQPTTLVRSEYSSSDTSGSESD</sequence>
<evidence type="ECO:0008006" key="3">
    <source>
        <dbReference type="Google" id="ProtNLM"/>
    </source>
</evidence>
<reference evidence="1 2" key="1">
    <citation type="submission" date="2024-08" db="EMBL/GenBank/DDBJ databases">
        <authorList>
            <person name="Cucini C."/>
            <person name="Frati F."/>
        </authorList>
    </citation>
    <scope>NUCLEOTIDE SEQUENCE [LARGE SCALE GENOMIC DNA]</scope>
</reference>
<organism evidence="1 2">
    <name type="scientific">Orchesella dallaii</name>
    <dbReference type="NCBI Taxonomy" id="48710"/>
    <lineage>
        <taxon>Eukaryota</taxon>
        <taxon>Metazoa</taxon>
        <taxon>Ecdysozoa</taxon>
        <taxon>Arthropoda</taxon>
        <taxon>Hexapoda</taxon>
        <taxon>Collembola</taxon>
        <taxon>Entomobryomorpha</taxon>
        <taxon>Entomobryoidea</taxon>
        <taxon>Orchesellidae</taxon>
        <taxon>Orchesellinae</taxon>
        <taxon>Orchesella</taxon>
    </lineage>
</organism>
<name>A0ABP1RXX1_9HEXA</name>
<gene>
    <name evidence="1" type="ORF">ODALV1_LOCUS27362</name>
</gene>
<evidence type="ECO:0000313" key="1">
    <source>
        <dbReference type="EMBL" id="CAL8138420.1"/>
    </source>
</evidence>
<protein>
    <recommendedName>
        <fullName evidence="3">F-box domain-containing protein</fullName>
    </recommendedName>
</protein>
<accession>A0ABP1RXX1</accession>